<dbReference type="PROSITE" id="PS50089">
    <property type="entry name" value="ZF_RING_2"/>
    <property type="match status" value="1"/>
</dbReference>
<dbReference type="PROSITE" id="PS00678">
    <property type="entry name" value="WD_REPEATS_1"/>
    <property type="match status" value="2"/>
</dbReference>
<dbReference type="PROSITE" id="PS50082">
    <property type="entry name" value="WD_REPEATS_2"/>
    <property type="match status" value="2"/>
</dbReference>
<dbReference type="Proteomes" id="UP001431209">
    <property type="component" value="Unassembled WGS sequence"/>
</dbReference>
<dbReference type="Pfam" id="PF13923">
    <property type="entry name" value="zf-C3HC4_2"/>
    <property type="match status" value="1"/>
</dbReference>
<dbReference type="InterPro" id="IPR019775">
    <property type="entry name" value="WD40_repeat_CS"/>
</dbReference>
<evidence type="ECO:0000256" key="3">
    <source>
        <dbReference type="ARBA" id="ARBA00022737"/>
    </source>
</evidence>
<dbReference type="GO" id="GO:0008270">
    <property type="term" value="F:zinc ion binding"/>
    <property type="evidence" value="ECO:0007669"/>
    <property type="project" value="UniProtKB-KW"/>
</dbReference>
<organism evidence="11 12">
    <name type="scientific">Acrasis kona</name>
    <dbReference type="NCBI Taxonomy" id="1008807"/>
    <lineage>
        <taxon>Eukaryota</taxon>
        <taxon>Discoba</taxon>
        <taxon>Heterolobosea</taxon>
        <taxon>Tetramitia</taxon>
        <taxon>Eutetramitia</taxon>
        <taxon>Acrasidae</taxon>
        <taxon>Acrasis</taxon>
    </lineage>
</organism>
<evidence type="ECO:0000259" key="9">
    <source>
        <dbReference type="PROSITE" id="PS50089"/>
    </source>
</evidence>
<dbReference type="Gene3D" id="2.130.10.10">
    <property type="entry name" value="YVTN repeat-like/Quinoprotein amine dehydrogenase"/>
    <property type="match status" value="3"/>
</dbReference>
<feature type="region of interest" description="Disordered" evidence="8">
    <location>
        <begin position="185"/>
        <end position="216"/>
    </location>
</feature>
<dbReference type="InterPro" id="IPR013083">
    <property type="entry name" value="Znf_RING/FYVE/PHD"/>
</dbReference>
<feature type="domain" description="TRAF-type" evidence="10">
    <location>
        <begin position="86"/>
        <end position="123"/>
    </location>
</feature>
<protein>
    <submittedName>
        <fullName evidence="11">WD repeat-containing protein</fullName>
    </submittedName>
</protein>
<evidence type="ECO:0000256" key="1">
    <source>
        <dbReference type="ARBA" id="ARBA00022574"/>
    </source>
</evidence>
<feature type="compositionally biased region" description="Low complexity" evidence="8">
    <location>
        <begin position="187"/>
        <end position="200"/>
    </location>
</feature>
<dbReference type="Pfam" id="PF02176">
    <property type="entry name" value="zf-TRAF"/>
    <property type="match status" value="1"/>
</dbReference>
<keyword evidence="12" id="KW-1185">Reference proteome</keyword>
<dbReference type="Gene3D" id="3.30.40.10">
    <property type="entry name" value="Zinc/RING finger domain, C3HC4 (zinc finger)"/>
    <property type="match status" value="2"/>
</dbReference>
<dbReference type="SMART" id="SM00320">
    <property type="entry name" value="WD40"/>
    <property type="match status" value="7"/>
</dbReference>
<reference evidence="11 12" key="1">
    <citation type="submission" date="2024-03" db="EMBL/GenBank/DDBJ databases">
        <title>The Acrasis kona genome and developmental transcriptomes reveal deep origins of eukaryotic multicellular pathways.</title>
        <authorList>
            <person name="Sheikh S."/>
            <person name="Fu C.-J."/>
            <person name="Brown M.W."/>
            <person name="Baldauf S.L."/>
        </authorList>
    </citation>
    <scope>NUCLEOTIDE SEQUENCE [LARGE SCALE GENOMIC DNA]</scope>
    <source>
        <strain evidence="11 12">ATCC MYA-3509</strain>
    </source>
</reference>
<evidence type="ECO:0000256" key="5">
    <source>
        <dbReference type="ARBA" id="ARBA00022833"/>
    </source>
</evidence>
<dbReference type="PANTHER" id="PTHR22847">
    <property type="entry name" value="WD40 REPEAT PROTEIN"/>
    <property type="match status" value="1"/>
</dbReference>
<dbReference type="SUPFAM" id="SSF57850">
    <property type="entry name" value="RING/U-box"/>
    <property type="match status" value="1"/>
</dbReference>
<evidence type="ECO:0000313" key="12">
    <source>
        <dbReference type="Proteomes" id="UP001431209"/>
    </source>
</evidence>
<dbReference type="SUPFAM" id="SSF49599">
    <property type="entry name" value="TRAF domain-like"/>
    <property type="match status" value="1"/>
</dbReference>
<dbReference type="EMBL" id="JAOPGA020000587">
    <property type="protein sequence ID" value="KAL0479700.1"/>
    <property type="molecule type" value="Genomic_DNA"/>
</dbReference>
<accession>A0AAW2YSD8</accession>
<name>A0AAW2YSD8_9EUKA</name>
<proteinExistence type="predicted"/>
<feature type="domain" description="RING-type" evidence="9">
    <location>
        <begin position="24"/>
        <end position="62"/>
    </location>
</feature>
<dbReference type="InterPro" id="IPR001841">
    <property type="entry name" value="Znf_RING"/>
</dbReference>
<keyword evidence="5 6" id="KW-0862">Zinc</keyword>
<dbReference type="AlphaFoldDB" id="A0AAW2YSD8"/>
<dbReference type="InterPro" id="IPR001293">
    <property type="entry name" value="Znf_TRAF"/>
</dbReference>
<keyword evidence="1 7" id="KW-0853">WD repeat</keyword>
<evidence type="ECO:0000256" key="7">
    <source>
        <dbReference type="PROSITE-ProRule" id="PRU00221"/>
    </source>
</evidence>
<dbReference type="SUPFAM" id="SSF50998">
    <property type="entry name" value="Quinoprotein alcohol dehydrogenase-like"/>
    <property type="match status" value="1"/>
</dbReference>
<gene>
    <name evidence="11" type="ORF">AKO1_001714</name>
</gene>
<keyword evidence="4 6" id="KW-0863">Zinc-finger</keyword>
<evidence type="ECO:0000256" key="6">
    <source>
        <dbReference type="PROSITE-ProRule" id="PRU00207"/>
    </source>
</evidence>
<dbReference type="InterPro" id="IPR011047">
    <property type="entry name" value="Quinoprotein_ADH-like_sf"/>
</dbReference>
<dbReference type="CDD" id="cd00200">
    <property type="entry name" value="WD40"/>
    <property type="match status" value="1"/>
</dbReference>
<dbReference type="PROSITE" id="PS50145">
    <property type="entry name" value="ZF_TRAF"/>
    <property type="match status" value="1"/>
</dbReference>
<feature type="repeat" description="WD" evidence="7">
    <location>
        <begin position="389"/>
        <end position="429"/>
    </location>
</feature>
<sequence>MNNFTQSSLVDCEYDGVVEKQLICSICSHPLINPKSDSQGHIFCEHCISKWLKDNNTCPVGKETLSAHQLGDAPNKIVYALENLRVKCASCGGVVPRGTWEEHHSNLCPNRTIACPSKDVGCKAILRPEDIDQHLSNCKFHQMREVLVVLFDKITDQSKSINELKERLEKQELRNSENDKLIEKLKSNPSSASSPNIASPVAQPERKQTPPKKNPFQTLILTGHKKGVEVVVRLDDGRLVSCDGDEIRAWNLKTGQCVKIISGTYGVKSMAVLPDGRLLTHNQIGLIDMWDLERQENIKSISSKGVVYSITTLKNGQFATGGNFAGAIGFQDKVCIWNAEEGEVINAYPGHGGPILALSALQDNRLASASADKTVRIWNLEKKHCDKVLNGHTGSVNLLTTLPNGLLASGSEDKTVRIWNVDNGVSIRVLTFKLSVWGVSSLVDGRLITGSGRNTVHAWDIESRTAIKINSGHEAEVRTLTTTLDGRLVSGGKDTTIRVAGVTE</sequence>
<dbReference type="InterPro" id="IPR020472">
    <property type="entry name" value="WD40_PAC1"/>
</dbReference>
<comment type="caution">
    <text evidence="11">The sequence shown here is derived from an EMBL/GenBank/DDBJ whole genome shotgun (WGS) entry which is preliminary data.</text>
</comment>
<dbReference type="InterPro" id="IPR015943">
    <property type="entry name" value="WD40/YVTN_repeat-like_dom_sf"/>
</dbReference>
<evidence type="ECO:0000259" key="10">
    <source>
        <dbReference type="PROSITE" id="PS50145"/>
    </source>
</evidence>
<dbReference type="PRINTS" id="PR00320">
    <property type="entry name" value="GPROTEINBRPT"/>
</dbReference>
<dbReference type="GO" id="GO:1990234">
    <property type="term" value="C:transferase complex"/>
    <property type="evidence" value="ECO:0007669"/>
    <property type="project" value="UniProtKB-ARBA"/>
</dbReference>
<dbReference type="InterPro" id="IPR001680">
    <property type="entry name" value="WD40_rpt"/>
</dbReference>
<keyword evidence="3" id="KW-0677">Repeat</keyword>
<evidence type="ECO:0000256" key="4">
    <source>
        <dbReference type="ARBA" id="ARBA00022771"/>
    </source>
</evidence>
<keyword evidence="2 6" id="KW-0479">Metal-binding</keyword>
<feature type="repeat" description="WD" evidence="7">
    <location>
        <begin position="348"/>
        <end position="388"/>
    </location>
</feature>
<feature type="zinc finger region" description="TRAF-type" evidence="6">
    <location>
        <begin position="86"/>
        <end position="123"/>
    </location>
</feature>
<dbReference type="PANTHER" id="PTHR22847:SF637">
    <property type="entry name" value="WD REPEAT DOMAIN 5B"/>
    <property type="match status" value="1"/>
</dbReference>
<evidence type="ECO:0000313" key="11">
    <source>
        <dbReference type="EMBL" id="KAL0479700.1"/>
    </source>
</evidence>
<dbReference type="Pfam" id="PF00400">
    <property type="entry name" value="WD40"/>
    <property type="match status" value="3"/>
</dbReference>
<evidence type="ECO:0000256" key="2">
    <source>
        <dbReference type="ARBA" id="ARBA00022723"/>
    </source>
</evidence>
<evidence type="ECO:0000256" key="8">
    <source>
        <dbReference type="SAM" id="MobiDB-lite"/>
    </source>
</evidence>
<dbReference type="PROSITE" id="PS50294">
    <property type="entry name" value="WD_REPEATS_REGION"/>
    <property type="match status" value="2"/>
</dbReference>